<evidence type="ECO:0000256" key="4">
    <source>
        <dbReference type="PROSITE-ProRule" id="PRU01161"/>
    </source>
</evidence>
<proteinExistence type="predicted"/>
<dbReference type="AlphaFoldDB" id="A0A2W2AVG0"/>
<protein>
    <submittedName>
        <fullName evidence="6">Patatin-like phospholipase family protein</fullName>
    </submittedName>
</protein>
<keyword evidence="7" id="KW-1185">Reference proteome</keyword>
<evidence type="ECO:0000256" key="3">
    <source>
        <dbReference type="ARBA" id="ARBA00023098"/>
    </source>
</evidence>
<dbReference type="Proteomes" id="UP000248795">
    <property type="component" value="Unassembled WGS sequence"/>
</dbReference>
<evidence type="ECO:0000259" key="5">
    <source>
        <dbReference type="PROSITE" id="PS51635"/>
    </source>
</evidence>
<comment type="caution">
    <text evidence="4">Lacks conserved residue(s) required for the propagation of feature annotation.</text>
</comment>
<feature type="active site" description="Proton acceptor" evidence="4">
    <location>
        <position position="170"/>
    </location>
</feature>
<dbReference type="PROSITE" id="PS51635">
    <property type="entry name" value="PNPLA"/>
    <property type="match status" value="1"/>
</dbReference>
<feature type="domain" description="PNPLA" evidence="5">
    <location>
        <begin position="8"/>
        <end position="183"/>
    </location>
</feature>
<feature type="short sequence motif" description="GXSXG" evidence="4">
    <location>
        <begin position="39"/>
        <end position="43"/>
    </location>
</feature>
<dbReference type="InterPro" id="IPR050301">
    <property type="entry name" value="NTE"/>
</dbReference>
<keyword evidence="2 4" id="KW-0442">Lipid degradation</keyword>
<dbReference type="Pfam" id="PF01734">
    <property type="entry name" value="Patatin"/>
    <property type="match status" value="1"/>
</dbReference>
<accession>A0A2W2AVG0</accession>
<dbReference type="GO" id="GO:0016042">
    <property type="term" value="P:lipid catabolic process"/>
    <property type="evidence" value="ECO:0007669"/>
    <property type="project" value="UniProtKB-UniRule"/>
</dbReference>
<gene>
    <name evidence="6" type="ORF">DK847_04455</name>
</gene>
<dbReference type="PANTHER" id="PTHR14226">
    <property type="entry name" value="NEUROPATHY TARGET ESTERASE/SWISS CHEESE D.MELANOGASTER"/>
    <property type="match status" value="1"/>
</dbReference>
<evidence type="ECO:0000313" key="7">
    <source>
        <dbReference type="Proteomes" id="UP000248795"/>
    </source>
</evidence>
<sequence>MSEPSIGLALGGGSARGLAHIPVLEVFDELGIRPKVIAGCSIGSLLGAGYAGGLSARDIRERAELLLSDRIGALKFAFGQKRVNPFDLLALRGLASLHVHGEKLAGLVLPETLPENIEDLTIPFKVIATDFDAMEERVIERGPLVKAVGASIAIPGVILGTQYDGHSYVDGCVTNPVPFNHVREGVDIVVAVDVSGRPREANGKNRSNMEVAVGSLLILFNQVASLRRQISPPDIYVRPAIDSFSGADFFRIKEVIEQAQPAKDQLKRELEKRLMIAST</sequence>
<dbReference type="RefSeq" id="WP_111196439.1">
    <property type="nucleotide sequence ID" value="NZ_QKVK01000002.1"/>
</dbReference>
<evidence type="ECO:0000313" key="6">
    <source>
        <dbReference type="EMBL" id="PZF77692.1"/>
    </source>
</evidence>
<feature type="active site" description="Nucleophile" evidence="4">
    <location>
        <position position="41"/>
    </location>
</feature>
<dbReference type="InterPro" id="IPR016035">
    <property type="entry name" value="Acyl_Trfase/lysoPLipase"/>
</dbReference>
<dbReference type="GO" id="GO:0016787">
    <property type="term" value="F:hydrolase activity"/>
    <property type="evidence" value="ECO:0007669"/>
    <property type="project" value="UniProtKB-UniRule"/>
</dbReference>
<dbReference type="EMBL" id="QKVK01000002">
    <property type="protein sequence ID" value="PZF77692.1"/>
    <property type="molecule type" value="Genomic_DNA"/>
</dbReference>
<reference evidence="7" key="1">
    <citation type="submission" date="2018-06" db="EMBL/GenBank/DDBJ databases">
        <title>Aestuariibacter litoralis strain KCTC 52945T.</title>
        <authorList>
            <person name="Li X."/>
            <person name="Salam N."/>
            <person name="Li J.-L."/>
            <person name="Chen Y.-M."/>
            <person name="Yang Z.-W."/>
            <person name="Zhang L.-Y."/>
            <person name="Han M.-X."/>
            <person name="Xiao M."/>
            <person name="Li W.-J."/>
        </authorList>
    </citation>
    <scope>NUCLEOTIDE SEQUENCE [LARGE SCALE GENOMIC DNA]</scope>
    <source>
        <strain evidence="7">KCTC 52945</strain>
    </source>
</reference>
<dbReference type="PANTHER" id="PTHR14226:SF76">
    <property type="entry name" value="NTE FAMILY PROTEIN RSSA"/>
    <property type="match status" value="1"/>
</dbReference>
<dbReference type="SUPFAM" id="SSF52151">
    <property type="entry name" value="FabD/lysophospholipase-like"/>
    <property type="match status" value="1"/>
</dbReference>
<name>A0A2W2AVG0_9HYPH</name>
<dbReference type="InterPro" id="IPR002641">
    <property type="entry name" value="PNPLA_dom"/>
</dbReference>
<organism evidence="6 7">
    <name type="scientific">Aestuariivirga litoralis</name>
    <dbReference type="NCBI Taxonomy" id="2650924"/>
    <lineage>
        <taxon>Bacteria</taxon>
        <taxon>Pseudomonadati</taxon>
        <taxon>Pseudomonadota</taxon>
        <taxon>Alphaproteobacteria</taxon>
        <taxon>Hyphomicrobiales</taxon>
        <taxon>Aestuariivirgaceae</taxon>
        <taxon>Aestuariivirga</taxon>
    </lineage>
</organism>
<comment type="caution">
    <text evidence="6">The sequence shown here is derived from an EMBL/GenBank/DDBJ whole genome shotgun (WGS) entry which is preliminary data.</text>
</comment>
<keyword evidence="1 4" id="KW-0378">Hydrolase</keyword>
<keyword evidence="3 4" id="KW-0443">Lipid metabolism</keyword>
<evidence type="ECO:0000256" key="1">
    <source>
        <dbReference type="ARBA" id="ARBA00022801"/>
    </source>
</evidence>
<evidence type="ECO:0000256" key="2">
    <source>
        <dbReference type="ARBA" id="ARBA00022963"/>
    </source>
</evidence>
<dbReference type="Gene3D" id="3.40.1090.10">
    <property type="entry name" value="Cytosolic phospholipase A2 catalytic domain"/>
    <property type="match status" value="2"/>
</dbReference>